<organism evidence="2 3">
    <name type="scientific">Ooceraea biroi</name>
    <name type="common">Clonal raider ant</name>
    <name type="synonym">Cerapachys biroi</name>
    <dbReference type="NCBI Taxonomy" id="2015173"/>
    <lineage>
        <taxon>Eukaryota</taxon>
        <taxon>Metazoa</taxon>
        <taxon>Ecdysozoa</taxon>
        <taxon>Arthropoda</taxon>
        <taxon>Hexapoda</taxon>
        <taxon>Insecta</taxon>
        <taxon>Pterygota</taxon>
        <taxon>Neoptera</taxon>
        <taxon>Endopterygota</taxon>
        <taxon>Hymenoptera</taxon>
        <taxon>Apocrita</taxon>
        <taxon>Aculeata</taxon>
        <taxon>Formicoidea</taxon>
        <taxon>Formicidae</taxon>
        <taxon>Dorylinae</taxon>
        <taxon>Ooceraea</taxon>
    </lineage>
</organism>
<protein>
    <submittedName>
        <fullName evidence="2">Uncharacterized protein</fullName>
    </submittedName>
</protein>
<proteinExistence type="predicted"/>
<accession>A0A026W0P9</accession>
<feature type="region of interest" description="Disordered" evidence="1">
    <location>
        <begin position="1"/>
        <end position="45"/>
    </location>
</feature>
<dbReference type="EMBL" id="KK107538">
    <property type="protein sequence ID" value="EZA49156.1"/>
    <property type="molecule type" value="Genomic_DNA"/>
</dbReference>
<name>A0A026W0P9_OOCBI</name>
<feature type="compositionally biased region" description="Basic and acidic residues" evidence="1">
    <location>
        <begin position="1"/>
        <end position="12"/>
    </location>
</feature>
<gene>
    <name evidence="2" type="ORF">X777_12569</name>
</gene>
<keyword evidence="3" id="KW-1185">Reference proteome</keyword>
<evidence type="ECO:0000313" key="3">
    <source>
        <dbReference type="Proteomes" id="UP000053097"/>
    </source>
</evidence>
<evidence type="ECO:0000313" key="2">
    <source>
        <dbReference type="EMBL" id="EZA49156.1"/>
    </source>
</evidence>
<evidence type="ECO:0000256" key="1">
    <source>
        <dbReference type="SAM" id="MobiDB-lite"/>
    </source>
</evidence>
<dbReference type="Proteomes" id="UP000053097">
    <property type="component" value="Unassembled WGS sequence"/>
</dbReference>
<reference evidence="2 3" key="1">
    <citation type="journal article" date="2014" name="Curr. Biol.">
        <title>The genome of the clonal raider ant Cerapachys biroi.</title>
        <authorList>
            <person name="Oxley P.R."/>
            <person name="Ji L."/>
            <person name="Fetter-Pruneda I."/>
            <person name="McKenzie S.K."/>
            <person name="Li C."/>
            <person name="Hu H."/>
            <person name="Zhang G."/>
            <person name="Kronauer D.J."/>
        </authorList>
    </citation>
    <scope>NUCLEOTIDE SEQUENCE [LARGE SCALE GENOMIC DNA]</scope>
</reference>
<sequence length="66" mass="7394">MAIRKIGGETKRSPASRSARAREGNGRGVGRNGGKKRNRNDFAKVKRPAFAVAQDWLNRLPVYSRR</sequence>
<dbReference type="AlphaFoldDB" id="A0A026W0P9"/>